<evidence type="ECO:0000313" key="6">
    <source>
        <dbReference type="EMBL" id="HCY80153.1"/>
    </source>
</evidence>
<keyword evidence="1" id="KW-0678">Repressor</keyword>
<dbReference type="Proteomes" id="UP000263268">
    <property type="component" value="Unassembled WGS sequence"/>
</dbReference>
<gene>
    <name evidence="6" type="ORF">DHV22_00340</name>
</gene>
<keyword evidence="2" id="KW-0805">Transcription regulation</keyword>
<evidence type="ECO:0000259" key="5">
    <source>
        <dbReference type="PROSITE" id="PS50937"/>
    </source>
</evidence>
<accession>A0A3D6BLW8</accession>
<evidence type="ECO:0000256" key="1">
    <source>
        <dbReference type="ARBA" id="ARBA00022491"/>
    </source>
</evidence>
<dbReference type="SUPFAM" id="SSF52242">
    <property type="entry name" value="Cobalamin (vitamin B12)-binding domain"/>
    <property type="match status" value="1"/>
</dbReference>
<feature type="domain" description="HTH merR-type" evidence="5">
    <location>
        <begin position="3"/>
        <end position="72"/>
    </location>
</feature>
<dbReference type="InterPro" id="IPR003759">
    <property type="entry name" value="Cbl-bd_cap"/>
</dbReference>
<protein>
    <submittedName>
        <fullName evidence="6">MerR family transcriptional regulator</fullName>
    </submittedName>
</protein>
<dbReference type="PANTHER" id="PTHR30204:SF69">
    <property type="entry name" value="MERR-FAMILY TRANSCRIPTIONAL REGULATOR"/>
    <property type="match status" value="1"/>
</dbReference>
<dbReference type="EMBL" id="DPRK01000007">
    <property type="protein sequence ID" value="HCY80153.1"/>
    <property type="molecule type" value="Genomic_DNA"/>
</dbReference>
<dbReference type="GO" id="GO:0003677">
    <property type="term" value="F:DNA binding"/>
    <property type="evidence" value="ECO:0007669"/>
    <property type="project" value="UniProtKB-KW"/>
</dbReference>
<name>A0A3D6BLW8_9FLAO</name>
<dbReference type="SMART" id="SM00422">
    <property type="entry name" value="HTH_MERR"/>
    <property type="match status" value="1"/>
</dbReference>
<dbReference type="GO" id="GO:0003700">
    <property type="term" value="F:DNA-binding transcription factor activity"/>
    <property type="evidence" value="ECO:0007669"/>
    <property type="project" value="InterPro"/>
</dbReference>
<dbReference type="GO" id="GO:0031419">
    <property type="term" value="F:cobalamin binding"/>
    <property type="evidence" value="ECO:0007669"/>
    <property type="project" value="InterPro"/>
</dbReference>
<evidence type="ECO:0000256" key="2">
    <source>
        <dbReference type="ARBA" id="ARBA00023015"/>
    </source>
</evidence>
<dbReference type="InterPro" id="IPR000551">
    <property type="entry name" value="MerR-type_HTH_dom"/>
</dbReference>
<dbReference type="InterPro" id="IPR047057">
    <property type="entry name" value="MerR_fam"/>
</dbReference>
<organism evidence="6 7">
    <name type="scientific">Xanthomarina gelatinilytica</name>
    <dbReference type="NCBI Taxonomy" id="1137281"/>
    <lineage>
        <taxon>Bacteria</taxon>
        <taxon>Pseudomonadati</taxon>
        <taxon>Bacteroidota</taxon>
        <taxon>Flavobacteriia</taxon>
        <taxon>Flavobacteriales</taxon>
        <taxon>Flavobacteriaceae</taxon>
        <taxon>Xanthomarina</taxon>
    </lineage>
</organism>
<dbReference type="InterPro" id="IPR009061">
    <property type="entry name" value="DNA-bd_dom_put_sf"/>
</dbReference>
<dbReference type="AlphaFoldDB" id="A0A3D6BLW8"/>
<dbReference type="Gene3D" id="3.40.50.280">
    <property type="entry name" value="Cobalamin-binding domain"/>
    <property type="match status" value="1"/>
</dbReference>
<dbReference type="RefSeq" id="WP_417856151.1">
    <property type="nucleotide sequence ID" value="NZ_JBLXDY010000001.1"/>
</dbReference>
<dbReference type="PROSITE" id="PS50937">
    <property type="entry name" value="HTH_MERR_2"/>
    <property type="match status" value="1"/>
</dbReference>
<sequence length="290" mass="33344">MSVYTMAQIVALTGVKAHTLRKWETRYNFLEPERTDTNIRYYSDKQLKKLMNIGILTRNGYRISKIDKMSDEEIHKHIATTLIESSEEDDISALIISALEMDEVTFDSILKEQIVKRGLLQTTTQIIYPFLNQIGVLWGINKVMPAQEHFVSNLIKKKMFAAIDALPYPKEDAPVIMMFLTENEHHEIGLLLAYYMARDLGWKVYYLGQNVPTENIQQVIDIVKPNAMLSMFITPTQESVKTKLDAILEQTNVPYWVSGNPAVIEDVMEDDRIGFISKPDDLILKLKQID</sequence>
<evidence type="ECO:0000313" key="7">
    <source>
        <dbReference type="Proteomes" id="UP000263268"/>
    </source>
</evidence>
<dbReference type="Pfam" id="PF13411">
    <property type="entry name" value="MerR_1"/>
    <property type="match status" value="1"/>
</dbReference>
<dbReference type="CDD" id="cd01104">
    <property type="entry name" value="HTH_MlrA-CarA"/>
    <property type="match status" value="1"/>
</dbReference>
<dbReference type="Gene3D" id="1.10.1240.10">
    <property type="entry name" value="Methionine synthase domain"/>
    <property type="match status" value="1"/>
</dbReference>
<dbReference type="InterPro" id="IPR036724">
    <property type="entry name" value="Cobalamin-bd_sf"/>
</dbReference>
<keyword evidence="4" id="KW-0804">Transcription</keyword>
<dbReference type="Pfam" id="PF02607">
    <property type="entry name" value="B12-binding_2"/>
    <property type="match status" value="1"/>
</dbReference>
<comment type="caution">
    <text evidence="6">The sequence shown here is derived from an EMBL/GenBank/DDBJ whole genome shotgun (WGS) entry which is preliminary data.</text>
</comment>
<dbReference type="SUPFAM" id="SSF46955">
    <property type="entry name" value="Putative DNA-binding domain"/>
    <property type="match status" value="1"/>
</dbReference>
<dbReference type="InterPro" id="IPR036594">
    <property type="entry name" value="Meth_synthase_dom"/>
</dbReference>
<dbReference type="Gene3D" id="1.10.1660.10">
    <property type="match status" value="1"/>
</dbReference>
<keyword evidence="3" id="KW-0238">DNA-binding</keyword>
<evidence type="ECO:0000256" key="3">
    <source>
        <dbReference type="ARBA" id="ARBA00023125"/>
    </source>
</evidence>
<reference evidence="6 7" key="1">
    <citation type="journal article" date="2018" name="Nat. Biotechnol.">
        <title>A standardized bacterial taxonomy based on genome phylogeny substantially revises the tree of life.</title>
        <authorList>
            <person name="Parks D.H."/>
            <person name="Chuvochina M."/>
            <person name="Waite D.W."/>
            <person name="Rinke C."/>
            <person name="Skarshewski A."/>
            <person name="Chaumeil P.A."/>
            <person name="Hugenholtz P."/>
        </authorList>
    </citation>
    <scope>NUCLEOTIDE SEQUENCE [LARGE SCALE GENOMIC DNA]</scope>
    <source>
        <strain evidence="6">UBA10227</strain>
    </source>
</reference>
<proteinExistence type="predicted"/>
<dbReference type="PANTHER" id="PTHR30204">
    <property type="entry name" value="REDOX-CYCLING DRUG-SENSING TRANSCRIPTIONAL ACTIVATOR SOXR"/>
    <property type="match status" value="1"/>
</dbReference>
<evidence type="ECO:0000256" key="4">
    <source>
        <dbReference type="ARBA" id="ARBA00023163"/>
    </source>
</evidence>
<dbReference type="GO" id="GO:0046872">
    <property type="term" value="F:metal ion binding"/>
    <property type="evidence" value="ECO:0007669"/>
    <property type="project" value="InterPro"/>
</dbReference>